<protein>
    <submittedName>
        <fullName evidence="2">Uncharacterized protein</fullName>
    </submittedName>
</protein>
<organism evidence="1 2">
    <name type="scientific">Panagrolaimus davidi</name>
    <dbReference type="NCBI Taxonomy" id="227884"/>
    <lineage>
        <taxon>Eukaryota</taxon>
        <taxon>Metazoa</taxon>
        <taxon>Ecdysozoa</taxon>
        <taxon>Nematoda</taxon>
        <taxon>Chromadorea</taxon>
        <taxon>Rhabditida</taxon>
        <taxon>Tylenchina</taxon>
        <taxon>Panagrolaimomorpha</taxon>
        <taxon>Panagrolaimoidea</taxon>
        <taxon>Panagrolaimidae</taxon>
        <taxon>Panagrolaimus</taxon>
    </lineage>
</organism>
<dbReference type="AlphaFoldDB" id="A0A914NX89"/>
<evidence type="ECO:0000313" key="1">
    <source>
        <dbReference type="Proteomes" id="UP000887578"/>
    </source>
</evidence>
<dbReference type="Proteomes" id="UP000887578">
    <property type="component" value="Unplaced"/>
</dbReference>
<accession>A0A914NX89</accession>
<keyword evidence="1" id="KW-1185">Reference proteome</keyword>
<evidence type="ECO:0000313" key="2">
    <source>
        <dbReference type="WBParaSite" id="PDA_v2.g10070.t1"/>
    </source>
</evidence>
<reference evidence="2" key="1">
    <citation type="submission" date="2022-11" db="UniProtKB">
        <authorList>
            <consortium name="WormBaseParasite"/>
        </authorList>
    </citation>
    <scope>IDENTIFICATION</scope>
</reference>
<dbReference type="WBParaSite" id="PDA_v2.g10070.t1">
    <property type="protein sequence ID" value="PDA_v2.g10070.t1"/>
    <property type="gene ID" value="PDA_v2.g10070"/>
</dbReference>
<proteinExistence type="predicted"/>
<name>A0A914NX89_9BILA</name>
<sequence>MGASSSIFASDVVPTFYGKRAWPGCPTKKHDWKYPESMIHYIAKNPSSTKVYQKMIQSGKYFFEKNPVLVVSKLDTCKDNVNSLICSNTVDECKKNTEKCCVKIDIAKVFSKIWITDKLSVTDGAKNFTSVFCSKLYRCEIDFLGICRKVIMFDDLLLFTSSAKKILLCDNQIIFNEGKPVMLNTILESSPNVTIFFFYFDDGASTVNTSLKNIMKLKNLGKIEYFGLHNLSESLSIEDISAFLKKSEHVRIEFRFSKNISDDYKNQLDALIDEIIESKAFNRLIVYDGQDREKYKTMKNRL</sequence>